<gene>
    <name evidence="5" type="ORF">E4P82_09465</name>
</gene>
<dbReference type="Proteomes" id="UP000760480">
    <property type="component" value="Unassembled WGS sequence"/>
</dbReference>
<feature type="domain" description="Response regulatory" evidence="4">
    <location>
        <begin position="1"/>
        <end position="89"/>
    </location>
</feature>
<dbReference type="PROSITE" id="PS50110">
    <property type="entry name" value="RESPONSE_REGULATORY"/>
    <property type="match status" value="1"/>
</dbReference>
<protein>
    <submittedName>
        <fullName evidence="5">Response regulator</fullName>
    </submittedName>
</protein>
<evidence type="ECO:0000259" key="4">
    <source>
        <dbReference type="PROSITE" id="PS50110"/>
    </source>
</evidence>
<evidence type="ECO:0000313" key="5">
    <source>
        <dbReference type="EMBL" id="NMQ19400.1"/>
    </source>
</evidence>
<dbReference type="Pfam" id="PF00072">
    <property type="entry name" value="Response_reg"/>
    <property type="match status" value="1"/>
</dbReference>
<dbReference type="InterPro" id="IPR001789">
    <property type="entry name" value="Sig_transdc_resp-reg_receiver"/>
</dbReference>
<reference evidence="5 6" key="1">
    <citation type="submission" date="2019-03" db="EMBL/GenBank/DDBJ databases">
        <title>Metabolic reconstructions from genomes of highly enriched 'Candidatus Accumulibacter' and 'Candidatus Competibacter' bioreactor populations.</title>
        <authorList>
            <person name="Annavajhala M.K."/>
            <person name="Welles L."/>
            <person name="Abbas B."/>
            <person name="Sorokin D."/>
            <person name="Park H."/>
            <person name="Van Loosdrecht M."/>
            <person name="Chandran K."/>
        </authorList>
    </citation>
    <scope>NUCLEOTIDE SEQUENCE [LARGE SCALE GENOMIC DNA]</scope>
    <source>
        <strain evidence="5 6">SBR_G</strain>
    </source>
</reference>
<keyword evidence="2" id="KW-0902">Two-component regulatory system</keyword>
<comment type="caution">
    <text evidence="5">The sequence shown here is derived from an EMBL/GenBank/DDBJ whole genome shotgun (WGS) entry which is preliminary data.</text>
</comment>
<dbReference type="Gene3D" id="3.40.50.2300">
    <property type="match status" value="1"/>
</dbReference>
<dbReference type="InterPro" id="IPR050595">
    <property type="entry name" value="Bact_response_regulator"/>
</dbReference>
<evidence type="ECO:0000313" key="6">
    <source>
        <dbReference type="Proteomes" id="UP000760480"/>
    </source>
</evidence>
<sequence length="89" mass="10376">MLNQEQFIITLTNTGEQAIALVHNKLFDLIIINTVLPDMDGLDIYKIIKRIDLYQYIPIIFVSNTNDYQLKLACLEYGADDFFHQSHQQ</sequence>
<evidence type="ECO:0000256" key="2">
    <source>
        <dbReference type="ARBA" id="ARBA00023012"/>
    </source>
</evidence>
<organism evidence="5 6">
    <name type="scientific">Candidatus Competibacter phosphatis</name>
    <dbReference type="NCBI Taxonomy" id="221280"/>
    <lineage>
        <taxon>Bacteria</taxon>
        <taxon>Pseudomonadati</taxon>
        <taxon>Pseudomonadota</taxon>
        <taxon>Gammaproteobacteria</taxon>
        <taxon>Candidatus Competibacteraceae</taxon>
        <taxon>Candidatus Competibacter</taxon>
    </lineage>
</organism>
<proteinExistence type="predicted"/>
<dbReference type="PANTHER" id="PTHR44591">
    <property type="entry name" value="STRESS RESPONSE REGULATOR PROTEIN 1"/>
    <property type="match status" value="1"/>
</dbReference>
<dbReference type="EMBL" id="SPMZ01000026">
    <property type="protein sequence ID" value="NMQ19400.1"/>
    <property type="molecule type" value="Genomic_DNA"/>
</dbReference>
<dbReference type="InterPro" id="IPR011006">
    <property type="entry name" value="CheY-like_superfamily"/>
</dbReference>
<dbReference type="RefSeq" id="WP_169248661.1">
    <property type="nucleotide sequence ID" value="NZ_SPMZ01000026.1"/>
</dbReference>
<evidence type="ECO:0000256" key="3">
    <source>
        <dbReference type="PROSITE-ProRule" id="PRU00169"/>
    </source>
</evidence>
<name>A0ABX1TLU0_9GAMM</name>
<keyword evidence="6" id="KW-1185">Reference proteome</keyword>
<comment type="caution">
    <text evidence="3">Lacks conserved residue(s) required for the propagation of feature annotation.</text>
</comment>
<evidence type="ECO:0000256" key="1">
    <source>
        <dbReference type="ARBA" id="ARBA00022553"/>
    </source>
</evidence>
<dbReference type="CDD" id="cd00156">
    <property type="entry name" value="REC"/>
    <property type="match status" value="1"/>
</dbReference>
<keyword evidence="1" id="KW-0597">Phosphoprotein</keyword>
<accession>A0ABX1TLU0</accession>
<dbReference type="SUPFAM" id="SSF52172">
    <property type="entry name" value="CheY-like"/>
    <property type="match status" value="1"/>
</dbReference>
<dbReference type="PANTHER" id="PTHR44591:SF14">
    <property type="entry name" value="PROTEIN PILG"/>
    <property type="match status" value="1"/>
</dbReference>